<evidence type="ECO:0000256" key="1">
    <source>
        <dbReference type="SAM" id="MobiDB-lite"/>
    </source>
</evidence>
<dbReference type="EMBL" id="CAMXCT030002450">
    <property type="protein sequence ID" value="CAL4785562.1"/>
    <property type="molecule type" value="Genomic_DNA"/>
</dbReference>
<dbReference type="EMBL" id="CAMXCT020002450">
    <property type="protein sequence ID" value="CAL1151625.1"/>
    <property type="molecule type" value="Genomic_DNA"/>
</dbReference>
<sequence length="268" mass="30103">MAFVRLLGLRGAGRALEWEGRSALCRRAASQAKKVKPKRHLDEFPSGYQRENPMSFDDSKEILFEDIFEAGNGSESFNSDQDSQEEFKTEPVESKPPPLEDAELPNANFLTLAKDEFVWAVGRAATLKLSPESRVWKDLPHAVHAFGGPGDFTPSEVCRLLQALAYAPADAPIDKKLLQRLFKVFALRAKEFSDERLMRIMYAYGKLSSKRGLSLPRFMDFATSEVVERNATLRSWRKVRILESVGSLPEAGREFKTLSLGLSKCSDI</sequence>
<gene>
    <name evidence="2" type="ORF">C1SCF055_LOCUS24566</name>
</gene>
<feature type="region of interest" description="Disordered" evidence="1">
    <location>
        <begin position="72"/>
        <end position="100"/>
    </location>
</feature>
<keyword evidence="3" id="KW-0472">Membrane</keyword>
<dbReference type="OrthoDB" id="413237at2759"/>
<reference evidence="2" key="1">
    <citation type="submission" date="2022-10" db="EMBL/GenBank/DDBJ databases">
        <authorList>
            <person name="Chen Y."/>
            <person name="Dougan E. K."/>
            <person name="Chan C."/>
            <person name="Rhodes N."/>
            <person name="Thang M."/>
        </authorList>
    </citation>
    <scope>NUCLEOTIDE SEQUENCE</scope>
</reference>
<evidence type="ECO:0000313" key="4">
    <source>
        <dbReference type="Proteomes" id="UP001152797"/>
    </source>
</evidence>
<accession>A0A9P1CV43</accession>
<dbReference type="Proteomes" id="UP001152797">
    <property type="component" value="Unassembled WGS sequence"/>
</dbReference>
<reference evidence="3 4" key="2">
    <citation type="submission" date="2024-05" db="EMBL/GenBank/DDBJ databases">
        <authorList>
            <person name="Chen Y."/>
            <person name="Shah S."/>
            <person name="Dougan E. K."/>
            <person name="Thang M."/>
            <person name="Chan C."/>
        </authorList>
    </citation>
    <scope>NUCLEOTIDE SEQUENCE [LARGE SCALE GENOMIC DNA]</scope>
</reference>
<protein>
    <submittedName>
        <fullName evidence="3">Amino acid transporter transmembrane domain-containing protein</fullName>
    </submittedName>
</protein>
<dbReference type="EMBL" id="CAMXCT010002450">
    <property type="protein sequence ID" value="CAI3998250.1"/>
    <property type="molecule type" value="Genomic_DNA"/>
</dbReference>
<comment type="caution">
    <text evidence="2">The sequence shown here is derived from an EMBL/GenBank/DDBJ whole genome shotgun (WGS) entry which is preliminary data.</text>
</comment>
<proteinExistence type="predicted"/>
<keyword evidence="4" id="KW-1185">Reference proteome</keyword>
<organism evidence="2">
    <name type="scientific">Cladocopium goreaui</name>
    <dbReference type="NCBI Taxonomy" id="2562237"/>
    <lineage>
        <taxon>Eukaryota</taxon>
        <taxon>Sar</taxon>
        <taxon>Alveolata</taxon>
        <taxon>Dinophyceae</taxon>
        <taxon>Suessiales</taxon>
        <taxon>Symbiodiniaceae</taxon>
        <taxon>Cladocopium</taxon>
    </lineage>
</organism>
<evidence type="ECO:0000313" key="2">
    <source>
        <dbReference type="EMBL" id="CAI3998250.1"/>
    </source>
</evidence>
<keyword evidence="3" id="KW-0812">Transmembrane</keyword>
<dbReference type="AlphaFoldDB" id="A0A9P1CV43"/>
<evidence type="ECO:0000313" key="3">
    <source>
        <dbReference type="EMBL" id="CAL4785562.1"/>
    </source>
</evidence>
<name>A0A9P1CV43_9DINO</name>